<organism evidence="2">
    <name type="scientific">marine metagenome</name>
    <dbReference type="NCBI Taxonomy" id="408172"/>
    <lineage>
        <taxon>unclassified sequences</taxon>
        <taxon>metagenomes</taxon>
        <taxon>ecological metagenomes</taxon>
    </lineage>
</organism>
<dbReference type="AlphaFoldDB" id="A0A382TK16"/>
<evidence type="ECO:0000256" key="1">
    <source>
        <dbReference type="SAM" id="Phobius"/>
    </source>
</evidence>
<name>A0A382TK16_9ZZZZ</name>
<proteinExistence type="predicted"/>
<accession>A0A382TK16</accession>
<dbReference type="EMBL" id="UINC01137213">
    <property type="protein sequence ID" value="SVD22416.1"/>
    <property type="molecule type" value="Genomic_DNA"/>
</dbReference>
<keyword evidence="1" id="KW-0472">Membrane</keyword>
<feature type="transmembrane region" description="Helical" evidence="1">
    <location>
        <begin position="29"/>
        <end position="47"/>
    </location>
</feature>
<keyword evidence="1" id="KW-1133">Transmembrane helix</keyword>
<reference evidence="2" key="1">
    <citation type="submission" date="2018-05" db="EMBL/GenBank/DDBJ databases">
        <authorList>
            <person name="Lanie J.A."/>
            <person name="Ng W.-L."/>
            <person name="Kazmierczak K.M."/>
            <person name="Andrzejewski T.M."/>
            <person name="Davidsen T.M."/>
            <person name="Wayne K.J."/>
            <person name="Tettelin H."/>
            <person name="Glass J.I."/>
            <person name="Rusch D."/>
            <person name="Podicherti R."/>
            <person name="Tsui H.-C.T."/>
            <person name="Winkler M.E."/>
        </authorList>
    </citation>
    <scope>NUCLEOTIDE SEQUENCE</scope>
</reference>
<protein>
    <submittedName>
        <fullName evidence="2">Uncharacterized protein</fullName>
    </submittedName>
</protein>
<evidence type="ECO:0000313" key="2">
    <source>
        <dbReference type="EMBL" id="SVD22416.1"/>
    </source>
</evidence>
<feature type="non-terminal residue" evidence="2">
    <location>
        <position position="48"/>
    </location>
</feature>
<keyword evidence="1" id="KW-0812">Transmembrane</keyword>
<sequence length="48" mass="5117">MGLAIGAVVAGISIDYLRAIGNTQPYTWTLLGLNIFSLLSLPFFFIAG</sequence>
<gene>
    <name evidence="2" type="ORF">METZ01_LOCUS375270</name>
</gene>